<dbReference type="PANTHER" id="PTHR11142:SF0">
    <property type="entry name" value="TRNA PSEUDOURIDINE SYNTHASE-LIKE 1"/>
    <property type="match status" value="1"/>
</dbReference>
<dbReference type="Gene3D" id="3.30.70.580">
    <property type="entry name" value="Pseudouridine synthase I, catalytic domain, N-terminal subdomain"/>
    <property type="match status" value="1"/>
</dbReference>
<evidence type="ECO:0000256" key="4">
    <source>
        <dbReference type="HAMAP-Rule" id="MF_00171"/>
    </source>
</evidence>
<keyword evidence="10" id="KW-1185">Reference proteome</keyword>
<evidence type="ECO:0000313" key="9">
    <source>
        <dbReference type="EMBL" id="MBE1237156.1"/>
    </source>
</evidence>
<dbReference type="RefSeq" id="WP_192534158.1">
    <property type="nucleotide sequence ID" value="NZ_JACZHT010000003.1"/>
</dbReference>
<comment type="catalytic activity">
    <reaction evidence="4 7">
        <text>uridine(38/39/40) in tRNA = pseudouridine(38/39/40) in tRNA</text>
        <dbReference type="Rhea" id="RHEA:22376"/>
        <dbReference type="Rhea" id="RHEA-COMP:10085"/>
        <dbReference type="Rhea" id="RHEA-COMP:10087"/>
        <dbReference type="ChEBI" id="CHEBI:65314"/>
        <dbReference type="ChEBI" id="CHEBI:65315"/>
        <dbReference type="EC" id="5.4.99.12"/>
    </reaction>
</comment>
<comment type="caution">
    <text evidence="4">Lacks conserved residue(s) required for the propagation of feature annotation.</text>
</comment>
<proteinExistence type="inferred from homology"/>
<dbReference type="Proteomes" id="UP000631034">
    <property type="component" value="Unassembled WGS sequence"/>
</dbReference>
<evidence type="ECO:0000256" key="1">
    <source>
        <dbReference type="ARBA" id="ARBA00009375"/>
    </source>
</evidence>
<dbReference type="EMBL" id="JACZHT010000003">
    <property type="protein sequence ID" value="MBE1237156.1"/>
    <property type="molecule type" value="Genomic_DNA"/>
</dbReference>
<gene>
    <name evidence="4 9" type="primary">truA</name>
    <name evidence="9" type="ORF">IHV25_05780</name>
</gene>
<comment type="function">
    <text evidence="4">Formation of pseudouridine at positions 38, 39 and 40 in the anticodon stem and loop of transfer RNAs.</text>
</comment>
<comment type="caution">
    <text evidence="9">The sequence shown here is derived from an EMBL/GenBank/DDBJ whole genome shotgun (WGS) entry which is preliminary data.</text>
</comment>
<evidence type="ECO:0000256" key="7">
    <source>
        <dbReference type="RuleBase" id="RU003792"/>
    </source>
</evidence>
<dbReference type="GO" id="GO:0003723">
    <property type="term" value="F:RNA binding"/>
    <property type="evidence" value="ECO:0007669"/>
    <property type="project" value="InterPro"/>
</dbReference>
<dbReference type="EC" id="5.4.99.12" evidence="4"/>
<dbReference type="PIRSF" id="PIRSF001430">
    <property type="entry name" value="tRNA_psdUrid_synth"/>
    <property type="match status" value="1"/>
</dbReference>
<dbReference type="Pfam" id="PF01416">
    <property type="entry name" value="PseudoU_synth_1"/>
    <property type="match status" value="2"/>
</dbReference>
<evidence type="ECO:0000256" key="6">
    <source>
        <dbReference type="PIRSR" id="PIRSR001430-2"/>
    </source>
</evidence>
<dbReference type="Gene3D" id="3.30.70.660">
    <property type="entry name" value="Pseudouridine synthase I, catalytic domain, C-terminal subdomain"/>
    <property type="match status" value="1"/>
</dbReference>
<keyword evidence="2 4" id="KW-0819">tRNA processing</keyword>
<comment type="subunit">
    <text evidence="4">Homodimer.</text>
</comment>
<dbReference type="InterPro" id="IPR020097">
    <property type="entry name" value="PsdUridine_synth_TruA_a/b_dom"/>
</dbReference>
<dbReference type="InterPro" id="IPR020103">
    <property type="entry name" value="PsdUridine_synth_cat_dom_sf"/>
</dbReference>
<feature type="binding site" evidence="4 6">
    <location>
        <position position="111"/>
    </location>
    <ligand>
        <name>substrate</name>
    </ligand>
</feature>
<feature type="domain" description="Pseudouridine synthase I TruA alpha/beta" evidence="8">
    <location>
        <begin position="9"/>
        <end position="104"/>
    </location>
</feature>
<protein>
    <recommendedName>
        <fullName evidence="4">tRNA pseudouridine synthase A</fullName>
        <ecNumber evidence="4">5.4.99.12</ecNumber>
    </recommendedName>
    <alternativeName>
        <fullName evidence="4">tRNA pseudouridine(38-40) synthase</fullName>
    </alternativeName>
    <alternativeName>
        <fullName evidence="4">tRNA pseudouridylate synthase I</fullName>
    </alternativeName>
    <alternativeName>
        <fullName evidence="4">tRNA-uridine isomerase I</fullName>
    </alternativeName>
</protein>
<dbReference type="GO" id="GO:0031119">
    <property type="term" value="P:tRNA pseudouridine synthesis"/>
    <property type="evidence" value="ECO:0007669"/>
    <property type="project" value="UniProtKB-UniRule"/>
</dbReference>
<comment type="similarity">
    <text evidence="1 4 7">Belongs to the tRNA pseudouridine synthase TruA family.</text>
</comment>
<dbReference type="CDD" id="cd02570">
    <property type="entry name" value="PseudoU_synth_EcTruA"/>
    <property type="match status" value="1"/>
</dbReference>
<name>A0A8J7CW78_9PROT</name>
<dbReference type="InterPro" id="IPR020094">
    <property type="entry name" value="TruA/RsuA/RluB/E/F_N"/>
</dbReference>
<dbReference type="InterPro" id="IPR020095">
    <property type="entry name" value="PsdUridine_synth_TruA_C"/>
</dbReference>
<accession>A0A8J7CW78</accession>
<keyword evidence="3 4" id="KW-0413">Isomerase</keyword>
<evidence type="ECO:0000256" key="3">
    <source>
        <dbReference type="ARBA" id="ARBA00023235"/>
    </source>
</evidence>
<feature type="domain" description="Pseudouridine synthase I TruA alpha/beta" evidence="8">
    <location>
        <begin position="144"/>
        <end position="246"/>
    </location>
</feature>
<dbReference type="AlphaFoldDB" id="A0A8J7CW78"/>
<organism evidence="9 10">
    <name type="scientific">Phaeovibrio sulfidiphilus</name>
    <dbReference type="NCBI Taxonomy" id="1220600"/>
    <lineage>
        <taxon>Bacteria</taxon>
        <taxon>Pseudomonadati</taxon>
        <taxon>Pseudomonadota</taxon>
        <taxon>Alphaproteobacteria</taxon>
        <taxon>Rhodospirillales</taxon>
        <taxon>Rhodospirillaceae</taxon>
        <taxon>Phaeovibrio</taxon>
    </lineage>
</organism>
<dbReference type="GO" id="GO:0160147">
    <property type="term" value="F:tRNA pseudouridine(38-40) synthase activity"/>
    <property type="evidence" value="ECO:0007669"/>
    <property type="project" value="UniProtKB-EC"/>
</dbReference>
<evidence type="ECO:0000256" key="2">
    <source>
        <dbReference type="ARBA" id="ARBA00022694"/>
    </source>
</evidence>
<dbReference type="FunFam" id="3.30.70.580:FF:000001">
    <property type="entry name" value="tRNA pseudouridine synthase A"/>
    <property type="match status" value="1"/>
</dbReference>
<feature type="active site" description="Nucleophile" evidence="4 5">
    <location>
        <position position="52"/>
    </location>
</feature>
<dbReference type="InterPro" id="IPR001406">
    <property type="entry name" value="PsdUridine_synth_TruA"/>
</dbReference>
<sequence length="255" mass="28282">MPRYRLLLEYDGRPFCGWQRQDNGPSVQQTLEEAVYRLCGETVRVQGSGRTDSGVHALGQVAHVDLSRPLEPRAVLGALNAHSRPAPVVVLACCQVDETFHARFSALERSYLYRILNRPVRPTLDEGRVWWHPKPLNAAAMDAAARVLEGCHDFSSFRAAECQAESPVKTLSCLRVFRQGDEVIVLARARSFLHHQVRNMVGTLALVGQGKWTAADLEAALQARDRARGGPTAPAQGLYFRSVRYEGEPPLSDTL</sequence>
<reference evidence="9" key="1">
    <citation type="submission" date="2020-10" db="EMBL/GenBank/DDBJ databases">
        <title>Genome sequence of the unusual species of purple photosynthetic bacteria, Phaeovibrio sulfidiphilus DSM 23193, type strain.</title>
        <authorList>
            <person name="Kyndt J.A."/>
            <person name="Meyer T.E."/>
        </authorList>
    </citation>
    <scope>NUCLEOTIDE SEQUENCE</scope>
    <source>
        <strain evidence="9">DSM 23193</strain>
    </source>
</reference>
<dbReference type="NCBIfam" id="TIGR00071">
    <property type="entry name" value="hisT_truA"/>
    <property type="match status" value="1"/>
</dbReference>
<evidence type="ECO:0000256" key="5">
    <source>
        <dbReference type="PIRSR" id="PIRSR001430-1"/>
    </source>
</evidence>
<evidence type="ECO:0000259" key="8">
    <source>
        <dbReference type="Pfam" id="PF01416"/>
    </source>
</evidence>
<evidence type="ECO:0000313" key="10">
    <source>
        <dbReference type="Proteomes" id="UP000631034"/>
    </source>
</evidence>
<dbReference type="PANTHER" id="PTHR11142">
    <property type="entry name" value="PSEUDOURIDYLATE SYNTHASE"/>
    <property type="match status" value="1"/>
</dbReference>
<dbReference type="HAMAP" id="MF_00171">
    <property type="entry name" value="TruA"/>
    <property type="match status" value="1"/>
</dbReference>
<dbReference type="SUPFAM" id="SSF55120">
    <property type="entry name" value="Pseudouridine synthase"/>
    <property type="match status" value="1"/>
</dbReference>